<name>A0A182KJ61_9DIPT</name>
<dbReference type="AlphaFoldDB" id="A0A182KJ61"/>
<dbReference type="EnsemblMetazoa" id="ACHR014462-RB">
    <property type="protein sequence ID" value="ACHR014462-PB"/>
    <property type="gene ID" value="ACHR014462"/>
</dbReference>
<evidence type="ECO:0000313" key="2">
    <source>
        <dbReference type="EnsemblMetazoa" id="ACHR014462-PB"/>
    </source>
</evidence>
<dbReference type="Proteomes" id="UP000075881">
    <property type="component" value="Unassembled WGS sequence"/>
</dbReference>
<evidence type="ECO:0000313" key="3">
    <source>
        <dbReference type="Proteomes" id="UP000075881"/>
    </source>
</evidence>
<protein>
    <submittedName>
        <fullName evidence="2">Uncharacterized protein</fullName>
    </submittedName>
</protein>
<reference evidence="3" key="1">
    <citation type="submission" date="2013-03" db="EMBL/GenBank/DDBJ databases">
        <title>The Genome Sequence of Anopheles christyi ACHKN1017.</title>
        <authorList>
            <consortium name="The Broad Institute Genomics Platform"/>
            <person name="Neafsey D.E."/>
            <person name="Besansky N."/>
            <person name="Walker B."/>
            <person name="Young S.K."/>
            <person name="Zeng Q."/>
            <person name="Gargeya S."/>
            <person name="Fitzgerald M."/>
            <person name="Haas B."/>
            <person name="Abouelleil A."/>
            <person name="Allen A.W."/>
            <person name="Alvarado L."/>
            <person name="Arachchi H.M."/>
            <person name="Berlin A.M."/>
            <person name="Chapman S.B."/>
            <person name="Gainer-Dewar J."/>
            <person name="Goldberg J."/>
            <person name="Griggs A."/>
            <person name="Gujja S."/>
            <person name="Hansen M."/>
            <person name="Howarth C."/>
            <person name="Imamovic A."/>
            <person name="Ireland A."/>
            <person name="Larimer J."/>
            <person name="McCowan C."/>
            <person name="Murphy C."/>
            <person name="Pearson M."/>
            <person name="Poon T.W."/>
            <person name="Priest M."/>
            <person name="Roberts A."/>
            <person name="Saif S."/>
            <person name="Shea T."/>
            <person name="Sisk P."/>
            <person name="Sykes S."/>
            <person name="Wortman J."/>
            <person name="Nusbaum C."/>
            <person name="Birren B."/>
        </authorList>
    </citation>
    <scope>NUCLEOTIDE SEQUENCE [LARGE SCALE GENOMIC DNA]</scope>
    <source>
        <strain evidence="3">ACHKN1017</strain>
    </source>
</reference>
<reference evidence="2" key="2">
    <citation type="submission" date="2020-05" db="UniProtKB">
        <authorList>
            <consortium name="EnsemblMetazoa"/>
        </authorList>
    </citation>
    <scope>IDENTIFICATION</scope>
    <source>
        <strain evidence="2">ACHKN1017</strain>
    </source>
</reference>
<evidence type="ECO:0000256" key="1">
    <source>
        <dbReference type="SAM" id="MobiDB-lite"/>
    </source>
</evidence>
<organism evidence="2 3">
    <name type="scientific">Anopheles christyi</name>
    <dbReference type="NCBI Taxonomy" id="43041"/>
    <lineage>
        <taxon>Eukaryota</taxon>
        <taxon>Metazoa</taxon>
        <taxon>Ecdysozoa</taxon>
        <taxon>Arthropoda</taxon>
        <taxon>Hexapoda</taxon>
        <taxon>Insecta</taxon>
        <taxon>Pterygota</taxon>
        <taxon>Neoptera</taxon>
        <taxon>Endopterygota</taxon>
        <taxon>Diptera</taxon>
        <taxon>Nematocera</taxon>
        <taxon>Culicoidea</taxon>
        <taxon>Culicidae</taxon>
        <taxon>Anophelinae</taxon>
        <taxon>Anopheles</taxon>
    </lineage>
</organism>
<proteinExistence type="predicted"/>
<sequence>MRRACVSDPYRQNSLGPQHASTTGGLDALLGTAGEVFRLHNDWATRLRESTGSEQLESTYELDQINHRDLLGRLLCLITDLLRHQVPQM</sequence>
<dbReference type="EnsemblMetazoa" id="ACHR014462-RC">
    <property type="protein sequence ID" value="ACHR014462-PC"/>
    <property type="gene ID" value="ACHR014462"/>
</dbReference>
<dbReference type="VEuPathDB" id="VectorBase:ACHR014462"/>
<feature type="region of interest" description="Disordered" evidence="1">
    <location>
        <begin position="1"/>
        <end position="22"/>
    </location>
</feature>
<accession>A0A182KJ61</accession>
<keyword evidence="3" id="KW-1185">Reference proteome</keyword>
<dbReference type="EnsemblMetazoa" id="ACHR014462-RA">
    <property type="protein sequence ID" value="ACHR014462-PA"/>
    <property type="gene ID" value="ACHR014462"/>
</dbReference>